<gene>
    <name evidence="3" type="ORF">STRTUCAR8_00527</name>
</gene>
<dbReference type="Proteomes" id="UP000010931">
    <property type="component" value="Unassembled WGS sequence"/>
</dbReference>
<name>L7ERL7_STRT8</name>
<reference evidence="3 4" key="1">
    <citation type="journal article" date="2011" name="Plasmid">
        <title>Streptomyces turgidiscabies Car8 contains a modular pathogenicity island that shares virulence genes with other actinobacterial plant pathogens.</title>
        <authorList>
            <person name="Huguet-Tapia J.C."/>
            <person name="Badger J.H."/>
            <person name="Loria R."/>
            <person name="Pettis G.S."/>
        </authorList>
    </citation>
    <scope>NUCLEOTIDE SEQUENCE [LARGE SCALE GENOMIC DNA]</scope>
    <source>
        <strain evidence="3 4">Car8</strain>
    </source>
</reference>
<dbReference type="EMBL" id="AEJB01000639">
    <property type="protein sequence ID" value="ELP62053.1"/>
    <property type="molecule type" value="Genomic_DNA"/>
</dbReference>
<sequence>MRTRTRGLAALVALVGVTAFLTPAQAASTSPPPPAPERIRTERLPLPPTAPSNAEGACTSAVNPRGTGCMVSDWNSGLRTGGFLPDSRTVTAAVRFAGAPAAPDPASVYTGDQLILVRTDGRTFPNGDAWKCLTCGTPPANKQGMNADVSYPQPFSDGKRVLYGTNIVDCGPYGLASPACTPARLHIHPIRWNDTADGSGPGGPIRELRLHPDQVHLGFNSVTVTGGRLDQYGYFGRLRFDPAPTTGTPLAPRYEVEKVTRLFDPSPAAQPVHVDPRTPTKLVLDTSLPGVGEFRGFSKDGREAFYVGYPVESSNIDLMAVDLRTGKLRRMTADPGYTDPVDASPDDRWIVALDTRGYDRMMFTSGMTGVPAITDLLTTSVVSSVRNNGQRRFFQPYLIDRYGDRGTYQGQQLNYSDTSPDWNAGADPRWSPDGTAVAYHERLVSAPACGGANPLPCPASTEPGGRRTRLMIARLVDREPAHRRTVKPVSDRVPWGTPYVPGTEAPQRPYPAQGTYTLRGKASGSAEVDIVWDATKTAVKTVSLRYTHYSDDAKAFLTGSESVTRTSTSPTLTSLDWYSDLVKSGRSGKVLATKQTGADGFHITIDLWQTVGRATGTLTTTVGSRTYTQPADGT</sequence>
<feature type="chain" id="PRO_5003972837" description="WD40-like protein" evidence="2">
    <location>
        <begin position="27"/>
        <end position="634"/>
    </location>
</feature>
<keyword evidence="4" id="KW-1185">Reference proteome</keyword>
<evidence type="ECO:0000313" key="4">
    <source>
        <dbReference type="Proteomes" id="UP000010931"/>
    </source>
</evidence>
<dbReference type="RefSeq" id="WP_006383090.1">
    <property type="nucleotide sequence ID" value="NZ_AEJB01000639.1"/>
</dbReference>
<evidence type="ECO:0000313" key="3">
    <source>
        <dbReference type="EMBL" id="ELP62053.1"/>
    </source>
</evidence>
<keyword evidence="2" id="KW-0732">Signal</keyword>
<feature type="signal peptide" evidence="2">
    <location>
        <begin position="1"/>
        <end position="26"/>
    </location>
</feature>
<dbReference type="PATRIC" id="fig|698760.3.peg.9034"/>
<evidence type="ECO:0000256" key="1">
    <source>
        <dbReference type="SAM" id="MobiDB-lite"/>
    </source>
</evidence>
<dbReference type="Gene3D" id="2.120.10.30">
    <property type="entry name" value="TolB, C-terminal domain"/>
    <property type="match status" value="1"/>
</dbReference>
<proteinExistence type="predicted"/>
<dbReference type="STRING" id="85558.T45_05148"/>
<protein>
    <recommendedName>
        <fullName evidence="5">WD40-like protein</fullName>
    </recommendedName>
</protein>
<dbReference type="InterPro" id="IPR011042">
    <property type="entry name" value="6-blade_b-propeller_TolB-like"/>
</dbReference>
<dbReference type="AlphaFoldDB" id="L7ERL7"/>
<accession>L7ERL7</accession>
<comment type="caution">
    <text evidence="3">The sequence shown here is derived from an EMBL/GenBank/DDBJ whole genome shotgun (WGS) entry which is preliminary data.</text>
</comment>
<feature type="region of interest" description="Disordered" evidence="1">
    <location>
        <begin position="25"/>
        <end position="58"/>
    </location>
</feature>
<evidence type="ECO:0000256" key="2">
    <source>
        <dbReference type="SAM" id="SignalP"/>
    </source>
</evidence>
<organism evidence="3 4">
    <name type="scientific">Streptomyces turgidiscabies (strain Car8)</name>
    <dbReference type="NCBI Taxonomy" id="698760"/>
    <lineage>
        <taxon>Bacteria</taxon>
        <taxon>Bacillati</taxon>
        <taxon>Actinomycetota</taxon>
        <taxon>Actinomycetes</taxon>
        <taxon>Kitasatosporales</taxon>
        <taxon>Streptomycetaceae</taxon>
        <taxon>Streptomyces</taxon>
    </lineage>
</organism>
<evidence type="ECO:0008006" key="5">
    <source>
        <dbReference type="Google" id="ProtNLM"/>
    </source>
</evidence>
<dbReference type="SUPFAM" id="SSF82171">
    <property type="entry name" value="DPP6 N-terminal domain-like"/>
    <property type="match status" value="1"/>
</dbReference>